<sequence>MAVIDKFLGYEIFEGGGGFGLRKLRGEWAIHTKLDNCQLGDTPFSFSSTQPISAQQPSFISVAWTPPPPTTFKLNFDGSVQRIQPQQDSLSVTTLGISFKPHPSI</sequence>
<name>Q20CD9_BETVU</name>
<protein>
    <submittedName>
        <fullName evidence="1">Fgenesh protein 42</fullName>
    </submittedName>
</protein>
<reference evidence="1" key="1">
    <citation type="journal article" date="2006" name="Mol. Genet. Genomics">
        <title>A complete physical map of a wild beet (Beta procumbens) translocation in sugar beet.</title>
        <authorList>
            <person name="Schulte D."/>
            <person name="Cai D."/>
            <person name="Kleine M."/>
            <person name="Fan L."/>
            <person name="Wang S."/>
            <person name="Jung C."/>
        </authorList>
    </citation>
    <scope>NUCLEOTIDE SEQUENCE</scope>
</reference>
<organism evidence="1">
    <name type="scientific">Beta vulgaris</name>
    <name type="common">Sugar beet</name>
    <dbReference type="NCBI Taxonomy" id="161934"/>
    <lineage>
        <taxon>Eukaryota</taxon>
        <taxon>Viridiplantae</taxon>
        <taxon>Streptophyta</taxon>
        <taxon>Embryophyta</taxon>
        <taxon>Tracheophyta</taxon>
        <taxon>Spermatophyta</taxon>
        <taxon>Magnoliopsida</taxon>
        <taxon>eudicotyledons</taxon>
        <taxon>Gunneridae</taxon>
        <taxon>Pentapetalae</taxon>
        <taxon>Caryophyllales</taxon>
        <taxon>Chenopodiaceae</taxon>
        <taxon>Betoideae</taxon>
        <taxon>Beta</taxon>
    </lineage>
</organism>
<proteinExistence type="predicted"/>
<dbReference type="AlphaFoldDB" id="Q20CD9"/>
<accession>Q20CD9</accession>
<dbReference type="EMBL" id="DQ374058">
    <property type="protein sequence ID" value="ABD83286.1"/>
    <property type="molecule type" value="Genomic_DNA"/>
</dbReference>
<evidence type="ECO:0000313" key="1">
    <source>
        <dbReference type="EMBL" id="ABD83286.1"/>
    </source>
</evidence>